<dbReference type="AlphaFoldDB" id="A0A919DEP8"/>
<protein>
    <recommendedName>
        <fullName evidence="3">Protein-L-isoaspartate O-methyltransferase</fullName>
    </recommendedName>
</protein>
<dbReference type="SUPFAM" id="SSF53335">
    <property type="entry name" value="S-adenosyl-L-methionine-dependent methyltransferases"/>
    <property type="match status" value="1"/>
</dbReference>
<sequence length="127" mass="12951">MAYRDQTWVTQVEGQDAADMARPVTGIPTSRATLPSLVVRTAQVAELRPGLKVLEVGTGTGTGYSTALLCHRLAAGNVISIEYDAALAASAAAHLAEAGCTPVLRGGSWLRTGGGGFRSRGRVGGGA</sequence>
<dbReference type="Proteomes" id="UP000608024">
    <property type="component" value="Unassembled WGS sequence"/>
</dbReference>
<dbReference type="Gene3D" id="3.40.50.150">
    <property type="entry name" value="Vaccinia Virus protein VP39"/>
    <property type="match status" value="1"/>
</dbReference>
<gene>
    <name evidence="1" type="ORF">GCM10018785_06250</name>
</gene>
<name>A0A919DEP8_9ACTN</name>
<dbReference type="EMBL" id="BNBT01000005">
    <property type="protein sequence ID" value="GHE39390.1"/>
    <property type="molecule type" value="Genomic_DNA"/>
</dbReference>
<evidence type="ECO:0000313" key="2">
    <source>
        <dbReference type="Proteomes" id="UP000608024"/>
    </source>
</evidence>
<reference evidence="1" key="1">
    <citation type="journal article" date="2014" name="Int. J. Syst. Evol. Microbiol.">
        <title>Complete genome sequence of Corynebacterium casei LMG S-19264T (=DSM 44701T), isolated from a smear-ripened cheese.</title>
        <authorList>
            <consortium name="US DOE Joint Genome Institute (JGI-PGF)"/>
            <person name="Walter F."/>
            <person name="Albersmeier A."/>
            <person name="Kalinowski J."/>
            <person name="Ruckert C."/>
        </authorList>
    </citation>
    <scope>NUCLEOTIDE SEQUENCE</scope>
    <source>
        <strain evidence="1">JCM 4784</strain>
    </source>
</reference>
<organism evidence="1 2">
    <name type="scientific">Streptomyces longispororuber</name>
    <dbReference type="NCBI Taxonomy" id="68230"/>
    <lineage>
        <taxon>Bacteria</taxon>
        <taxon>Bacillati</taxon>
        <taxon>Actinomycetota</taxon>
        <taxon>Actinomycetes</taxon>
        <taxon>Kitasatosporales</taxon>
        <taxon>Streptomycetaceae</taxon>
        <taxon>Streptomyces</taxon>
    </lineage>
</organism>
<keyword evidence="2" id="KW-1185">Reference proteome</keyword>
<evidence type="ECO:0008006" key="3">
    <source>
        <dbReference type="Google" id="ProtNLM"/>
    </source>
</evidence>
<dbReference type="InterPro" id="IPR029063">
    <property type="entry name" value="SAM-dependent_MTases_sf"/>
</dbReference>
<evidence type="ECO:0000313" key="1">
    <source>
        <dbReference type="EMBL" id="GHE39390.1"/>
    </source>
</evidence>
<proteinExistence type="predicted"/>
<comment type="caution">
    <text evidence="1">The sequence shown here is derived from an EMBL/GenBank/DDBJ whole genome shotgun (WGS) entry which is preliminary data.</text>
</comment>
<dbReference type="Pfam" id="PF01135">
    <property type="entry name" value="PCMT"/>
    <property type="match status" value="1"/>
</dbReference>
<reference evidence="1" key="2">
    <citation type="submission" date="2020-09" db="EMBL/GenBank/DDBJ databases">
        <authorList>
            <person name="Sun Q."/>
            <person name="Ohkuma M."/>
        </authorList>
    </citation>
    <scope>NUCLEOTIDE SEQUENCE</scope>
    <source>
        <strain evidence="1">JCM 4784</strain>
    </source>
</reference>
<accession>A0A919DEP8</accession>